<keyword evidence="4" id="KW-1185">Reference proteome</keyword>
<evidence type="ECO:0000313" key="3">
    <source>
        <dbReference type="EMBL" id="MDQ0469205.1"/>
    </source>
</evidence>
<dbReference type="SUPFAM" id="SSF55729">
    <property type="entry name" value="Acyl-CoA N-acyltransferases (Nat)"/>
    <property type="match status" value="1"/>
</dbReference>
<proteinExistence type="predicted"/>
<dbReference type="InterPro" id="IPR038740">
    <property type="entry name" value="BioF2-like_GNAT_dom"/>
</dbReference>
<reference evidence="3 4" key="1">
    <citation type="submission" date="2023-07" db="EMBL/GenBank/DDBJ databases">
        <title>Genomic Encyclopedia of Type Strains, Phase IV (KMG-IV): sequencing the most valuable type-strain genomes for metagenomic binning, comparative biology and taxonomic classification.</title>
        <authorList>
            <person name="Goeker M."/>
        </authorList>
    </citation>
    <scope>NUCLEOTIDE SEQUENCE [LARGE SCALE GENOMIC DNA]</scope>
    <source>
        <strain evidence="3 4">DSM 19619</strain>
    </source>
</reference>
<dbReference type="EMBL" id="JAUSVX010000003">
    <property type="protein sequence ID" value="MDQ0469205.1"/>
    <property type="molecule type" value="Genomic_DNA"/>
</dbReference>
<evidence type="ECO:0000256" key="1">
    <source>
        <dbReference type="SAM" id="MobiDB-lite"/>
    </source>
</evidence>
<dbReference type="RefSeq" id="WP_307271576.1">
    <property type="nucleotide sequence ID" value="NZ_JAUSVX010000003.1"/>
</dbReference>
<name>A0ABU0J4L3_9HYPH</name>
<comment type="caution">
    <text evidence="3">The sequence shown here is derived from an EMBL/GenBank/DDBJ whole genome shotgun (WGS) entry which is preliminary data.</text>
</comment>
<dbReference type="InterPro" id="IPR016181">
    <property type="entry name" value="Acyl_CoA_acyltransferase"/>
</dbReference>
<evidence type="ECO:0000313" key="4">
    <source>
        <dbReference type="Proteomes" id="UP001242480"/>
    </source>
</evidence>
<feature type="region of interest" description="Disordered" evidence="1">
    <location>
        <begin position="1"/>
        <end position="20"/>
    </location>
</feature>
<accession>A0ABU0J4L3</accession>
<dbReference type="Gene3D" id="3.40.630.30">
    <property type="match status" value="1"/>
</dbReference>
<protein>
    <submittedName>
        <fullName evidence="3">CelD/BcsL family acetyltransferase involved in cellulose biosynthesis</fullName>
    </submittedName>
</protein>
<gene>
    <name evidence="3" type="ORF">QO011_002216</name>
</gene>
<organism evidence="3 4">
    <name type="scientific">Labrys wisconsinensis</name>
    <dbReference type="NCBI Taxonomy" id="425677"/>
    <lineage>
        <taxon>Bacteria</taxon>
        <taxon>Pseudomonadati</taxon>
        <taxon>Pseudomonadota</taxon>
        <taxon>Alphaproteobacteria</taxon>
        <taxon>Hyphomicrobiales</taxon>
        <taxon>Xanthobacteraceae</taxon>
        <taxon>Labrys</taxon>
    </lineage>
</organism>
<dbReference type="Proteomes" id="UP001242480">
    <property type="component" value="Unassembled WGS sequence"/>
</dbReference>
<sequence>MISEQIPSSGAVPSDGPPQIAGREQLLRAPRQTRSFAARTHASLEAVEPIWRRFERDGNCTVYQSYEWAHRVVRHLAAGSGAVPLVVEVFDAQSRLPLMLLPFMVRKAYGCRIVEWLDCDVCDYAAPLLALGFVPTLAEIVALWAVVCRSLQPADFLRIQRIPPTLGAVANPLALLPAVTPAPTRSHGLPIDGPPDSLLKRVCRPSLAKELGKNARRLERQGRLRFVEADSRVDVESLFSALIEQRRTRFQQVGRFDLLADPRVQAFYLDAALGSLGGHGPVRLFGVSLDGEWIACQYTLVDRDRLHALVLTMDEEWRKYSPGMHVVGEVMIWARRKGLSYFDLTIGDLPYKAAFGARENQLSELRQPLSARGAVVLAGLAAAWAGKSVLRRQRHLYDTLRSGRQALRRLQVRMAAVRSRGEA</sequence>
<feature type="domain" description="BioF2-like acetyltransferase" evidence="2">
    <location>
        <begin position="208"/>
        <end position="352"/>
    </location>
</feature>
<dbReference type="Pfam" id="PF13480">
    <property type="entry name" value="Acetyltransf_6"/>
    <property type="match status" value="1"/>
</dbReference>
<evidence type="ECO:0000259" key="2">
    <source>
        <dbReference type="Pfam" id="PF13480"/>
    </source>
</evidence>